<dbReference type="GO" id="GO:0005886">
    <property type="term" value="C:plasma membrane"/>
    <property type="evidence" value="ECO:0007669"/>
    <property type="project" value="UniProtKB-SubCell"/>
</dbReference>
<dbReference type="SUPFAM" id="SSF54184">
    <property type="entry name" value="Penicillin-binding protein 2x (pbp-2x), c-terminal domain"/>
    <property type="match status" value="2"/>
</dbReference>
<dbReference type="Gene3D" id="3.30.70.2110">
    <property type="match status" value="1"/>
</dbReference>
<dbReference type="EMBL" id="CP014160">
    <property type="protein sequence ID" value="AMB93504.1"/>
    <property type="molecule type" value="Genomic_DNA"/>
</dbReference>
<dbReference type="KEGG" id="asan:AWM72_01460"/>
<feature type="transmembrane region" description="Helical" evidence="4">
    <location>
        <begin position="14"/>
        <end position="38"/>
    </location>
</feature>
<dbReference type="InterPro" id="IPR005543">
    <property type="entry name" value="PASTA_dom"/>
</dbReference>
<keyword evidence="3 4" id="KW-0472">Membrane</keyword>
<evidence type="ECO:0000313" key="6">
    <source>
        <dbReference type="EMBL" id="AMB93504.1"/>
    </source>
</evidence>
<dbReference type="PANTHER" id="PTHR30627">
    <property type="entry name" value="PEPTIDOGLYCAN D,D-TRANSPEPTIDASE"/>
    <property type="match status" value="1"/>
</dbReference>
<dbReference type="SMART" id="SM00740">
    <property type="entry name" value="PASTA"/>
    <property type="match status" value="2"/>
</dbReference>
<evidence type="ECO:0000313" key="7">
    <source>
        <dbReference type="EMBL" id="PKZ21767.1"/>
    </source>
</evidence>
<evidence type="ECO:0000256" key="1">
    <source>
        <dbReference type="ARBA" id="ARBA00004162"/>
    </source>
</evidence>
<dbReference type="GO" id="GO:0071555">
    <property type="term" value="P:cell wall organization"/>
    <property type="evidence" value="ECO:0007669"/>
    <property type="project" value="TreeGrafter"/>
</dbReference>
<dbReference type="EMBL" id="PKGY01000003">
    <property type="protein sequence ID" value="PKZ21767.1"/>
    <property type="molecule type" value="Genomic_DNA"/>
</dbReference>
<comment type="similarity">
    <text evidence="2">Belongs to the transpeptidase family.</text>
</comment>
<dbReference type="InterPro" id="IPR005311">
    <property type="entry name" value="PBP_dimer"/>
</dbReference>
<evidence type="ECO:0000256" key="4">
    <source>
        <dbReference type="SAM" id="Phobius"/>
    </source>
</evidence>
<reference evidence="8" key="2">
    <citation type="submission" date="2016-01" db="EMBL/GenBank/DDBJ databases">
        <title>Six Aerococcus type strain genome sequencing and assembly using PacBio and Illumina Hiseq.</title>
        <authorList>
            <person name="Carkaci D."/>
            <person name="Dargis R."/>
            <person name="Nielsen X.C."/>
            <person name="Skovgaard O."/>
            <person name="Fuursted K."/>
            <person name="Christensen J.J."/>
        </authorList>
    </citation>
    <scope>NUCLEOTIDE SEQUENCE [LARGE SCALE GENOMIC DNA]</scope>
    <source>
        <strain evidence="8">CCUG43001</strain>
    </source>
</reference>
<name>A0A109RDA7_9LACT</name>
<gene>
    <name evidence="6" type="ORF">AWM72_01460</name>
    <name evidence="7" type="ORF">CYJ28_07650</name>
</gene>
<dbReference type="PROSITE" id="PS51178">
    <property type="entry name" value="PASTA"/>
    <property type="match status" value="1"/>
</dbReference>
<proteinExistence type="inferred from homology"/>
<organism evidence="6 8">
    <name type="scientific">Aerococcus sanguinicola</name>
    <dbReference type="NCBI Taxonomy" id="119206"/>
    <lineage>
        <taxon>Bacteria</taxon>
        <taxon>Bacillati</taxon>
        <taxon>Bacillota</taxon>
        <taxon>Bacilli</taxon>
        <taxon>Lactobacillales</taxon>
        <taxon>Aerococcaceae</taxon>
        <taxon>Aerococcus</taxon>
    </lineage>
</organism>
<dbReference type="InterPro" id="IPR036138">
    <property type="entry name" value="PBP_dimer_sf"/>
</dbReference>
<dbReference type="SUPFAM" id="SSF56519">
    <property type="entry name" value="Penicillin binding protein dimerisation domain"/>
    <property type="match status" value="1"/>
</dbReference>
<evidence type="ECO:0000256" key="2">
    <source>
        <dbReference type="ARBA" id="ARBA00007171"/>
    </source>
</evidence>
<dbReference type="OrthoDB" id="9804124at2"/>
<dbReference type="Pfam" id="PF00905">
    <property type="entry name" value="Transpeptidase"/>
    <property type="match status" value="1"/>
</dbReference>
<keyword evidence="8" id="KW-1185">Reference proteome</keyword>
<dbReference type="RefSeq" id="WP_067972080.1">
    <property type="nucleotide sequence ID" value="NZ_CAJHKM010000006.1"/>
</dbReference>
<protein>
    <submittedName>
        <fullName evidence="7">PASTA domain-containing protein</fullName>
    </submittedName>
    <submittedName>
        <fullName evidence="6">Penicillin-binding protein</fullName>
    </submittedName>
</protein>
<dbReference type="GO" id="GO:0008658">
    <property type="term" value="F:penicillin binding"/>
    <property type="evidence" value="ECO:0007669"/>
    <property type="project" value="InterPro"/>
</dbReference>
<dbReference type="InterPro" id="IPR001460">
    <property type="entry name" value="PCN-bd_Tpept"/>
</dbReference>
<keyword evidence="4" id="KW-1133">Transmembrane helix</keyword>
<dbReference type="CDD" id="cd06575">
    <property type="entry name" value="PASTA_Pbp2x-like_2"/>
    <property type="match status" value="1"/>
</dbReference>
<evidence type="ECO:0000313" key="9">
    <source>
        <dbReference type="Proteomes" id="UP000234239"/>
    </source>
</evidence>
<evidence type="ECO:0000259" key="5">
    <source>
        <dbReference type="PROSITE" id="PS51178"/>
    </source>
</evidence>
<evidence type="ECO:0000313" key="8">
    <source>
        <dbReference type="Proteomes" id="UP000069912"/>
    </source>
</evidence>
<dbReference type="Proteomes" id="UP000069912">
    <property type="component" value="Chromosome"/>
</dbReference>
<reference evidence="7 9" key="3">
    <citation type="submission" date="2017-12" db="EMBL/GenBank/DDBJ databases">
        <title>Phylogenetic diversity of female urinary microbiome.</title>
        <authorList>
            <person name="Thomas-White K."/>
            <person name="Wolfe A.J."/>
        </authorList>
    </citation>
    <scope>NUCLEOTIDE SEQUENCE [LARGE SCALE GENOMIC DNA]</scope>
    <source>
        <strain evidence="7 9">UMB0139</strain>
    </source>
</reference>
<dbReference type="Gene3D" id="2.20.70.70">
    <property type="match status" value="1"/>
</dbReference>
<dbReference type="Pfam" id="PF03717">
    <property type="entry name" value="PBP_dimer"/>
    <property type="match status" value="1"/>
</dbReference>
<dbReference type="Gene3D" id="3.90.1310.10">
    <property type="entry name" value="Penicillin-binding protein 2a (Domain 2)"/>
    <property type="match status" value="1"/>
</dbReference>
<dbReference type="Gene3D" id="3.40.710.10">
    <property type="entry name" value="DD-peptidase/beta-lactamase superfamily"/>
    <property type="match status" value="1"/>
</dbReference>
<evidence type="ECO:0000256" key="3">
    <source>
        <dbReference type="ARBA" id="ARBA00023136"/>
    </source>
</evidence>
<reference evidence="6 8" key="1">
    <citation type="journal article" date="2016" name="Genome Announc.">
        <title>Complete Genome Sequences of Aerococcus christensenii CCUG 28831T, Aerococcus sanguinicola CCUG 43001T, Aerococcus urinae CCUG 36881T, Aerococcus urinaeequi CCUG 28094T, Aerococcus urinaehominis CCUG 42038 BT, and Aerococcus viridans CCUG 4311T.</title>
        <authorList>
            <person name="Carkaci D."/>
            <person name="Dargis R."/>
            <person name="Nielsen X.C."/>
            <person name="Skovgaard O."/>
            <person name="Fuursted K."/>
            <person name="Christensen J.J."/>
        </authorList>
    </citation>
    <scope>NUCLEOTIDE SEQUENCE [LARGE SCALE GENOMIC DNA]</scope>
    <source>
        <strain evidence="6 8">CCUG43001</strain>
    </source>
</reference>
<dbReference type="Pfam" id="PF03793">
    <property type="entry name" value="PASTA"/>
    <property type="match status" value="2"/>
</dbReference>
<dbReference type="PANTHER" id="PTHR30627:SF26">
    <property type="entry name" value="PENICILLIN-BINDING PROTEIN 2B"/>
    <property type="match status" value="1"/>
</dbReference>
<dbReference type="Proteomes" id="UP000234239">
    <property type="component" value="Unassembled WGS sequence"/>
</dbReference>
<accession>A0A109RDA7</accession>
<dbReference type="InterPro" id="IPR050515">
    <property type="entry name" value="Beta-lactam/transpept"/>
</dbReference>
<dbReference type="CDD" id="cd06576">
    <property type="entry name" value="PASTA_Pbp2x-like_1"/>
    <property type="match status" value="1"/>
</dbReference>
<dbReference type="Gene3D" id="3.30.10.20">
    <property type="match status" value="1"/>
</dbReference>
<feature type="domain" description="PASTA" evidence="5">
    <location>
        <begin position="594"/>
        <end position="655"/>
    </location>
</feature>
<dbReference type="SUPFAM" id="SSF56601">
    <property type="entry name" value="beta-lactamase/transpeptidase-like"/>
    <property type="match status" value="1"/>
</dbReference>
<comment type="subcellular location">
    <subcellularLocation>
        <location evidence="1">Cell membrane</location>
        <topology evidence="1">Single-pass membrane protein</topology>
    </subcellularLocation>
</comment>
<sequence>MKTSQEQRKERRQFLHWMLIAVAVLFASLILRFAFIMLGGHVNGVDLEQSAQAMYQRSSILTAKRGTIYDIGGNPLALDATSYSLYAVLTEAWQDAEHVTAETRDHTAEVLSQHLDMDKEEILKILSTKNVNQVEFGNAGSDLSYAQMDAIRQEKLPGIEFRETPSRSYPNGVFASHLVGYAQFKQAENAMDDRLVGQLGLEKNKDQELQGKNGYVSFSKAEQNDQEEEAADDQIAPVDGQNLYTTLDSRLQTYLETLVTQVNDTYKPENLTAMLVDPKTGKIAAATQRPTFNPQTREGLDTMWKNLLVEESFEPGSTMKVLTLAAAIEEGVFDPNATYMSGAISVDGGVIRDYNHVGWGMISQLDGVARSSNVLFVQLVGDMGYDVWKEYMYEFGLMQKPNSVFKEEVAGSMSYDYEIEKVSTGFGQGLRVTPWQMVQAFTAIANGGEMMRLQIIDRMENSQGDLQVVQPEKIAAPISNETAQKTLQYLRRVVEDPQGTGQMYAVEGTEIAAKTGTAEIYDTDKQAYLSGGFNYLYSVVGFAPADNPQYILYLTIKKPKMAGDGKQPAVMLADIFVPLLTRALDYAKLAETGGYDQAEMIDVTGKNPGAAQQALERHGFLKVEVLGTGKQVIDQSPKPGSNYSMAKKVYLLTDEGVRLPDFSGLTRNESEALAKLLNIPVRIEGEGLVVGQSVDVNTPIESVDQVLLQLQQP</sequence>
<dbReference type="InterPro" id="IPR012338">
    <property type="entry name" value="Beta-lactam/transpept-like"/>
</dbReference>
<dbReference type="AlphaFoldDB" id="A0A109RDA7"/>
<keyword evidence="4" id="KW-0812">Transmembrane</keyword>
<dbReference type="GeneID" id="92902740"/>